<name>A0A1I9KKC5_9CAUD</name>
<organism evidence="1 2">
    <name type="scientific">Lactobacillus phage SA-C12</name>
    <dbReference type="NCBI Taxonomy" id="1755697"/>
    <lineage>
        <taxon>Viruses</taxon>
        <taxon>Duplodnaviria</taxon>
        <taxon>Heunggongvirae</taxon>
        <taxon>Uroviricota</taxon>
        <taxon>Caudoviricetes</taxon>
        <taxon>Tybeckvirinae</taxon>
        <taxon>Lenusvirus</taxon>
        <taxon>Lenusvirus SAC12</taxon>
    </lineage>
</organism>
<reference evidence="1 2" key="1">
    <citation type="submission" date="2015-11" db="EMBL/GenBank/DDBJ databases">
        <title>Lactobacillus brevis bacteriophage SA-C12: a mosaic Myoviridae member.</title>
        <authorList>
            <person name="Mahony J."/>
        </authorList>
    </citation>
    <scope>NUCLEOTIDE SEQUENCE [LARGE SCALE GENOMIC DNA]</scope>
</reference>
<evidence type="ECO:0000313" key="2">
    <source>
        <dbReference type="Proteomes" id="UP000223158"/>
    </source>
</evidence>
<protein>
    <submittedName>
        <fullName evidence="1">Uncharacterized protein</fullName>
    </submittedName>
</protein>
<dbReference type="Proteomes" id="UP000223158">
    <property type="component" value="Segment"/>
</dbReference>
<proteinExistence type="predicted"/>
<sequence length="64" mass="7485">MIMYARHTSTRSAVLSGLYLSQPRLDQIDLVFLLAKECSPPKATPLWNFYFRVRASRNLNYYVT</sequence>
<gene>
    <name evidence="1" type="ORF">SAC12_029</name>
</gene>
<accession>A0A1I9KKC5</accession>
<evidence type="ECO:0000313" key="1">
    <source>
        <dbReference type="EMBL" id="ALY06851.1"/>
    </source>
</evidence>
<dbReference type="EMBL" id="KU052488">
    <property type="protein sequence ID" value="ALY06851.1"/>
    <property type="molecule type" value="Genomic_DNA"/>
</dbReference>
<keyword evidence="2" id="KW-1185">Reference proteome</keyword>